<accession>A0A0C4DQP6</accession>
<keyword evidence="1 3" id="KW-0853">WD repeat</keyword>
<dbReference type="Pfam" id="PF24883">
    <property type="entry name" value="NPHP3_N"/>
    <property type="match status" value="1"/>
</dbReference>
<sequence>MDPLSAIASVVAIIGAISTTYKTISTITGLPKAFEQVGKHLPLVQGMLEDIRGRLGRTTINDGQRESILGVLSDCDDRAKELKRVFDALEKKCNEDQKARSWARVRGWYREALCGMKGHLVETLMNGILEDVKKLSLHEIFRLATREDVKHIQEALEELSKVEPSLDDSEFESRGSIYATQTVAQGAFGQQNNPSGGSNSFTSGKYNVTGEHATVNFGPVNHRDDEFLRKLRTTDPRDDKTGVEDRKGGLLRDSYRWVLEHADFKRWRDGGDENRLLWVKGDPGKGKTMLLCGIINELKKTTPAEGGCCKLAYFFCQATEARLAAATAVVRNLAHLLLVQQRPLVARVRGRYSEGLDNWYTLCNLLVDVLQDPSMRRTYLIVDALDECETGLDDLLRFIVRLFTDSRAKVLVSSRNWPMIEDALSAAPQGVKLCLELNSEAISDAVRKFIDHKVAQLVQSKKYDEATRETVREYLTLNANDTFLWVALVCRELNDPKVRRWHTDKKLKAFPPELDALYERMVKQIFASDDAKLCRQILRVALAVYRPVRLRELLSLVESPHEFPHDTDSLREIVELCGSFLTVGEDVVYFVHQSGKDFLMSRVSDEIFPGGVENEHHVIATQSVRAMSATLRQNIYKLPSPGFSVGDVETPDPDPLQPVGYACVYWVDHVANGPARQDRQGLQDRGLIHEFLEQHFLHWLEALSLLGSLDAGIAATAKLSSLAQASTTEDEQGSRESDLARLAHDAWRFMRYHRTGMEASPLQLYSSALTFSPTCSVVKRLFQKEKAEWILMEPSMDEFWGACLQTLEGHGGWVQSVAFSPDGRQVASASGDGTVRVWHAATGRCFQKLEGHSNDPQSSVSFSSDGRQVASASDYGTVQVWDVATAQHLRTFRLGCRGKIVPPPPAFSPDGKRVAMVCRGSTVQVWDTATGQYLQTSKCYDDPADLDTLNSVAFLPDSRRVASTSTDGTVRVWDAATGQRLQTFECGGSAIRSRIAFSPDGKRVASTADGAVRIWDAVTGLCLQAFKCRRESICSLAFSPDGKLVTSTFHSSTVQVWNAATGQCLQTLQGHGGWVHSVAFSPDGRYWASASHDCTVRIWDAATAQPQGLRKFEDQSREVLSVAFSRDGKQVASVSFDGKVRVWNAATGRCLETLKGGGGASFLYAKKRGSNLLVQRDYSATFSVDPPLVAFSPDSKRVASGLRDRTVWVWDTVTGMCLQTLEIERRGYWVSWGDAGLQIGFNPQGSSGSTNVSWVNDALSGGQASDIDISDDRSWVLVSGKRHLWIPPEYRPSCMATFGKALALGCKFGRVLYFSFLVGLGR</sequence>
<dbReference type="InterPro" id="IPR001680">
    <property type="entry name" value="WD40_rpt"/>
</dbReference>
<feature type="repeat" description="WD" evidence="3">
    <location>
        <begin position="859"/>
        <end position="891"/>
    </location>
</feature>
<evidence type="ECO:0000313" key="7">
    <source>
        <dbReference type="EnsemblFungi" id="MAPG_02192T0"/>
    </source>
</evidence>
<dbReference type="Pfam" id="PF17107">
    <property type="entry name" value="SesA"/>
    <property type="match status" value="1"/>
</dbReference>
<dbReference type="eggNOG" id="KOG0266">
    <property type="taxonomic scope" value="Eukaryota"/>
</dbReference>
<dbReference type="InterPro" id="IPR020472">
    <property type="entry name" value="WD40_PAC1"/>
</dbReference>
<dbReference type="SUPFAM" id="SSF50978">
    <property type="entry name" value="WD40 repeat-like"/>
    <property type="match status" value="2"/>
</dbReference>
<dbReference type="EMBL" id="GL876967">
    <property type="protein sequence ID" value="KLU83127.1"/>
    <property type="molecule type" value="Genomic_DNA"/>
</dbReference>
<dbReference type="PANTHER" id="PTHR19879:SF9">
    <property type="entry name" value="TRANSCRIPTION INITIATION FACTOR TFIID SUBUNIT 5"/>
    <property type="match status" value="1"/>
</dbReference>
<evidence type="ECO:0000256" key="4">
    <source>
        <dbReference type="SAM" id="Coils"/>
    </source>
</evidence>
<dbReference type="InterPro" id="IPR027417">
    <property type="entry name" value="P-loop_NTPase"/>
</dbReference>
<dbReference type="InterPro" id="IPR056884">
    <property type="entry name" value="NPHP3-like_N"/>
</dbReference>
<dbReference type="PROSITE" id="PS00678">
    <property type="entry name" value="WD_REPEATS_1"/>
    <property type="match status" value="2"/>
</dbReference>
<reference evidence="7" key="5">
    <citation type="submission" date="2015-06" db="UniProtKB">
        <authorList>
            <consortium name="EnsemblFungi"/>
        </authorList>
    </citation>
    <scope>IDENTIFICATION</scope>
    <source>
        <strain evidence="7">ATCC 64411</strain>
    </source>
</reference>
<dbReference type="EMBL" id="ADBL01000558">
    <property type="status" value="NOT_ANNOTATED_CDS"/>
    <property type="molecule type" value="Genomic_DNA"/>
</dbReference>
<reference evidence="6" key="1">
    <citation type="submission" date="2010-05" db="EMBL/GenBank/DDBJ databases">
        <title>The Genome Sequence of Magnaporthe poae strain ATCC 64411.</title>
        <authorList>
            <consortium name="The Broad Institute Genome Sequencing Platform"/>
            <consortium name="Broad Institute Genome Sequencing Center for Infectious Disease"/>
            <person name="Ma L.-J."/>
            <person name="Dead R."/>
            <person name="Young S."/>
            <person name="Zeng Q."/>
            <person name="Koehrsen M."/>
            <person name="Alvarado L."/>
            <person name="Berlin A."/>
            <person name="Chapman S.B."/>
            <person name="Chen Z."/>
            <person name="Freedman E."/>
            <person name="Gellesch M."/>
            <person name="Goldberg J."/>
            <person name="Griggs A."/>
            <person name="Gujja S."/>
            <person name="Heilman E.R."/>
            <person name="Heiman D."/>
            <person name="Hepburn T."/>
            <person name="Howarth C."/>
            <person name="Jen D."/>
            <person name="Larson L."/>
            <person name="Mehta T."/>
            <person name="Neiman D."/>
            <person name="Pearson M."/>
            <person name="Roberts A."/>
            <person name="Saif S."/>
            <person name="Shea T."/>
            <person name="Shenoy N."/>
            <person name="Sisk P."/>
            <person name="Stolte C."/>
            <person name="Sykes S."/>
            <person name="Walk T."/>
            <person name="White J."/>
            <person name="Yandava C."/>
            <person name="Haas B."/>
            <person name="Nusbaum C."/>
            <person name="Birren B."/>
        </authorList>
    </citation>
    <scope>NUCLEOTIDE SEQUENCE</scope>
    <source>
        <strain evidence="6">ATCC 64411</strain>
    </source>
</reference>
<reference evidence="7" key="4">
    <citation type="journal article" date="2015" name="G3 (Bethesda)">
        <title>Genome sequences of three phytopathogenic species of the Magnaporthaceae family of fungi.</title>
        <authorList>
            <person name="Okagaki L.H."/>
            <person name="Nunes C.C."/>
            <person name="Sailsbery J."/>
            <person name="Clay B."/>
            <person name="Brown D."/>
            <person name="John T."/>
            <person name="Oh Y."/>
            <person name="Young N."/>
            <person name="Fitzgerald M."/>
            <person name="Haas B.J."/>
            <person name="Zeng Q."/>
            <person name="Young S."/>
            <person name="Adiconis X."/>
            <person name="Fan L."/>
            <person name="Levin J.Z."/>
            <person name="Mitchell T.K."/>
            <person name="Okubara P.A."/>
            <person name="Farman M.L."/>
            <person name="Kohn L.M."/>
            <person name="Birren B."/>
            <person name="Ma L.-J."/>
            <person name="Dean R.A."/>
        </authorList>
    </citation>
    <scope>NUCLEOTIDE SEQUENCE</scope>
    <source>
        <strain evidence="7">ATCC 64411 / 73-15</strain>
    </source>
</reference>
<dbReference type="OMA" id="DAHSDAC"/>
<evidence type="ECO:0000256" key="3">
    <source>
        <dbReference type="PROSITE-ProRule" id="PRU00221"/>
    </source>
</evidence>
<dbReference type="SUPFAM" id="SSF52540">
    <property type="entry name" value="P-loop containing nucleoside triphosphate hydrolases"/>
    <property type="match status" value="1"/>
</dbReference>
<name>A0A0C4DQP6_MAGP6</name>
<dbReference type="Gene3D" id="3.40.50.300">
    <property type="entry name" value="P-loop containing nucleotide triphosphate hydrolases"/>
    <property type="match status" value="1"/>
</dbReference>
<evidence type="ECO:0000259" key="5">
    <source>
        <dbReference type="PROSITE" id="PS50837"/>
    </source>
</evidence>
<feature type="repeat" description="WD" evidence="3">
    <location>
        <begin position="1068"/>
        <end position="1109"/>
    </location>
</feature>
<dbReference type="PROSITE" id="PS50294">
    <property type="entry name" value="WD_REPEATS_REGION"/>
    <property type="match status" value="4"/>
</dbReference>
<dbReference type="VEuPathDB" id="FungiDB:MAPG_02192"/>
<dbReference type="OrthoDB" id="538223at2759"/>
<dbReference type="InterPro" id="IPR031352">
    <property type="entry name" value="SesA"/>
</dbReference>
<dbReference type="EnsemblFungi" id="MAPG_02192T0">
    <property type="protein sequence ID" value="MAPG_02192T0"/>
    <property type="gene ID" value="MAPG_02192"/>
</dbReference>
<dbReference type="SMART" id="SM00320">
    <property type="entry name" value="WD40"/>
    <property type="match status" value="9"/>
</dbReference>
<protein>
    <recommendedName>
        <fullName evidence="5">NACHT domain-containing protein</fullName>
    </recommendedName>
</protein>
<dbReference type="PANTHER" id="PTHR19879">
    <property type="entry name" value="TRANSCRIPTION INITIATION FACTOR TFIID"/>
    <property type="match status" value="1"/>
</dbReference>
<gene>
    <name evidence="6" type="ORF">MAPG_02192</name>
</gene>
<dbReference type="Pfam" id="PF00400">
    <property type="entry name" value="WD40"/>
    <property type="match status" value="8"/>
</dbReference>
<evidence type="ECO:0000313" key="8">
    <source>
        <dbReference type="Proteomes" id="UP000011715"/>
    </source>
</evidence>
<feature type="repeat" description="WD" evidence="3">
    <location>
        <begin position="807"/>
        <end position="848"/>
    </location>
</feature>
<proteinExistence type="predicted"/>
<evidence type="ECO:0000313" key="6">
    <source>
        <dbReference type="EMBL" id="KLU83127.1"/>
    </source>
</evidence>
<feature type="coiled-coil region" evidence="4">
    <location>
        <begin position="72"/>
        <end position="99"/>
    </location>
</feature>
<dbReference type="InterPro" id="IPR015943">
    <property type="entry name" value="WD40/YVTN_repeat-like_dom_sf"/>
</dbReference>
<dbReference type="CDD" id="cd00200">
    <property type="entry name" value="WD40"/>
    <property type="match status" value="1"/>
</dbReference>
<dbReference type="Proteomes" id="UP000011715">
    <property type="component" value="Unassembled WGS sequence"/>
</dbReference>
<organism evidence="7 8">
    <name type="scientific">Magnaporthiopsis poae (strain ATCC 64411 / 73-15)</name>
    <name type="common">Kentucky bluegrass fungus</name>
    <name type="synonym">Magnaporthe poae</name>
    <dbReference type="NCBI Taxonomy" id="644358"/>
    <lineage>
        <taxon>Eukaryota</taxon>
        <taxon>Fungi</taxon>
        <taxon>Dikarya</taxon>
        <taxon>Ascomycota</taxon>
        <taxon>Pezizomycotina</taxon>
        <taxon>Sordariomycetes</taxon>
        <taxon>Sordariomycetidae</taxon>
        <taxon>Magnaporthales</taxon>
        <taxon>Magnaporthaceae</taxon>
        <taxon>Magnaporthiopsis</taxon>
    </lineage>
</organism>
<reference evidence="8" key="2">
    <citation type="submission" date="2010-05" db="EMBL/GenBank/DDBJ databases">
        <title>The genome sequence of Magnaporthe poae strain ATCC 64411.</title>
        <authorList>
            <person name="Ma L.-J."/>
            <person name="Dead R."/>
            <person name="Young S."/>
            <person name="Zeng Q."/>
            <person name="Koehrsen M."/>
            <person name="Alvarado L."/>
            <person name="Berlin A."/>
            <person name="Chapman S.B."/>
            <person name="Chen Z."/>
            <person name="Freedman E."/>
            <person name="Gellesch M."/>
            <person name="Goldberg J."/>
            <person name="Griggs A."/>
            <person name="Gujja S."/>
            <person name="Heilman E.R."/>
            <person name="Heiman D."/>
            <person name="Hepburn T."/>
            <person name="Howarth C."/>
            <person name="Jen D."/>
            <person name="Larson L."/>
            <person name="Mehta T."/>
            <person name="Neiman D."/>
            <person name="Pearson M."/>
            <person name="Roberts A."/>
            <person name="Saif S."/>
            <person name="Shea T."/>
            <person name="Shenoy N."/>
            <person name="Sisk P."/>
            <person name="Stolte C."/>
            <person name="Sykes S."/>
            <person name="Walk T."/>
            <person name="White J."/>
            <person name="Yandava C."/>
            <person name="Haas B."/>
            <person name="Nusbaum C."/>
            <person name="Birren B."/>
        </authorList>
    </citation>
    <scope>NUCLEOTIDE SEQUENCE [LARGE SCALE GENOMIC DNA]</scope>
    <source>
        <strain evidence="8">ATCC 64411 / 73-15</strain>
    </source>
</reference>
<feature type="repeat" description="WD" evidence="3">
    <location>
        <begin position="942"/>
        <end position="983"/>
    </location>
</feature>
<dbReference type="Gene3D" id="2.130.10.10">
    <property type="entry name" value="YVTN repeat-like/Quinoprotein amine dehydrogenase"/>
    <property type="match status" value="4"/>
</dbReference>
<dbReference type="PROSITE" id="PS50837">
    <property type="entry name" value="NACHT"/>
    <property type="match status" value="1"/>
</dbReference>
<dbReference type="PRINTS" id="PR00320">
    <property type="entry name" value="GPROTEINBRPT"/>
</dbReference>
<reference evidence="6" key="3">
    <citation type="submission" date="2011-03" db="EMBL/GenBank/DDBJ databases">
        <title>Annotation of Magnaporthe poae ATCC 64411.</title>
        <authorList>
            <person name="Ma L.-J."/>
            <person name="Dead R."/>
            <person name="Young S.K."/>
            <person name="Zeng Q."/>
            <person name="Gargeya S."/>
            <person name="Fitzgerald M."/>
            <person name="Haas B."/>
            <person name="Abouelleil A."/>
            <person name="Alvarado L."/>
            <person name="Arachchi H.M."/>
            <person name="Berlin A."/>
            <person name="Brown A."/>
            <person name="Chapman S.B."/>
            <person name="Chen Z."/>
            <person name="Dunbar C."/>
            <person name="Freedman E."/>
            <person name="Gearin G."/>
            <person name="Gellesch M."/>
            <person name="Goldberg J."/>
            <person name="Griggs A."/>
            <person name="Gujja S."/>
            <person name="Heiman D."/>
            <person name="Howarth C."/>
            <person name="Larson L."/>
            <person name="Lui A."/>
            <person name="MacDonald P.J.P."/>
            <person name="Mehta T."/>
            <person name="Montmayeur A."/>
            <person name="Murphy C."/>
            <person name="Neiman D."/>
            <person name="Pearson M."/>
            <person name="Priest M."/>
            <person name="Roberts A."/>
            <person name="Saif S."/>
            <person name="Shea T."/>
            <person name="Shenoy N."/>
            <person name="Sisk P."/>
            <person name="Stolte C."/>
            <person name="Sykes S."/>
            <person name="Yandava C."/>
            <person name="Wortman J."/>
            <person name="Nusbaum C."/>
            <person name="Birren B."/>
        </authorList>
    </citation>
    <scope>NUCLEOTIDE SEQUENCE</scope>
    <source>
        <strain evidence="6">ATCC 64411</strain>
    </source>
</reference>
<feature type="domain" description="NACHT" evidence="5">
    <location>
        <begin position="275"/>
        <end position="490"/>
    </location>
</feature>
<feature type="repeat" description="WD" evidence="3">
    <location>
        <begin position="1026"/>
        <end position="1067"/>
    </location>
</feature>
<feature type="repeat" description="WD" evidence="3">
    <location>
        <begin position="1189"/>
        <end position="1220"/>
    </location>
</feature>
<evidence type="ECO:0000256" key="2">
    <source>
        <dbReference type="ARBA" id="ARBA00022737"/>
    </source>
</evidence>
<dbReference type="STRING" id="644358.A0A0C4DQP6"/>
<keyword evidence="2" id="KW-0677">Repeat</keyword>
<feature type="repeat" description="WD" evidence="3">
    <location>
        <begin position="1112"/>
        <end position="1153"/>
    </location>
</feature>
<evidence type="ECO:0000256" key="1">
    <source>
        <dbReference type="ARBA" id="ARBA00022574"/>
    </source>
</evidence>
<keyword evidence="8" id="KW-1185">Reference proteome</keyword>
<dbReference type="InterPro" id="IPR007111">
    <property type="entry name" value="NACHT_NTPase"/>
</dbReference>
<dbReference type="InterPro" id="IPR036322">
    <property type="entry name" value="WD40_repeat_dom_sf"/>
</dbReference>
<dbReference type="PROSITE" id="PS50082">
    <property type="entry name" value="WD_REPEATS_2"/>
    <property type="match status" value="7"/>
</dbReference>
<keyword evidence="4" id="KW-0175">Coiled coil</keyword>
<dbReference type="InterPro" id="IPR019775">
    <property type="entry name" value="WD40_repeat_CS"/>
</dbReference>